<sequence>MCTQIYHVYQCGCRMKGEFKQCDEKYNAETNLQCDRTNNDDVVSRNYCSKHMPKEGKATTQYVGRQANR</sequence>
<dbReference type="EMBL" id="MU251946">
    <property type="protein sequence ID" value="KAG9228423.1"/>
    <property type="molecule type" value="Genomic_DNA"/>
</dbReference>
<name>A0A9P7Y8K0_9HELO</name>
<dbReference type="OrthoDB" id="5202228at2759"/>
<accession>A0A9P7Y8K0</accession>
<organism evidence="1 2">
    <name type="scientific">Amylocarpus encephaloides</name>
    <dbReference type="NCBI Taxonomy" id="45428"/>
    <lineage>
        <taxon>Eukaryota</taxon>
        <taxon>Fungi</taxon>
        <taxon>Dikarya</taxon>
        <taxon>Ascomycota</taxon>
        <taxon>Pezizomycotina</taxon>
        <taxon>Leotiomycetes</taxon>
        <taxon>Helotiales</taxon>
        <taxon>Helotiales incertae sedis</taxon>
        <taxon>Amylocarpus</taxon>
    </lineage>
</organism>
<protein>
    <submittedName>
        <fullName evidence="1">Uncharacterized protein</fullName>
    </submittedName>
</protein>
<dbReference type="AlphaFoldDB" id="A0A9P7Y8K0"/>
<comment type="caution">
    <text evidence="1">The sequence shown here is derived from an EMBL/GenBank/DDBJ whole genome shotgun (WGS) entry which is preliminary data.</text>
</comment>
<reference evidence="1" key="1">
    <citation type="journal article" date="2021" name="IMA Fungus">
        <title>Genomic characterization of three marine fungi, including Emericellopsis atlantica sp. nov. with signatures of a generalist lifestyle and marine biomass degradation.</title>
        <authorList>
            <person name="Hagestad O.C."/>
            <person name="Hou L."/>
            <person name="Andersen J.H."/>
            <person name="Hansen E.H."/>
            <person name="Altermark B."/>
            <person name="Li C."/>
            <person name="Kuhnert E."/>
            <person name="Cox R.J."/>
            <person name="Crous P.W."/>
            <person name="Spatafora J.W."/>
            <person name="Lail K."/>
            <person name="Amirebrahimi M."/>
            <person name="Lipzen A."/>
            <person name="Pangilinan J."/>
            <person name="Andreopoulos W."/>
            <person name="Hayes R.D."/>
            <person name="Ng V."/>
            <person name="Grigoriev I.V."/>
            <person name="Jackson S.A."/>
            <person name="Sutton T.D.S."/>
            <person name="Dobson A.D.W."/>
            <person name="Rama T."/>
        </authorList>
    </citation>
    <scope>NUCLEOTIDE SEQUENCE</scope>
    <source>
        <strain evidence="1">TRa018bII</strain>
    </source>
</reference>
<keyword evidence="2" id="KW-1185">Reference proteome</keyword>
<gene>
    <name evidence="1" type="ORF">BJ875DRAFT_389449</name>
</gene>
<proteinExistence type="predicted"/>
<evidence type="ECO:0000313" key="1">
    <source>
        <dbReference type="EMBL" id="KAG9228423.1"/>
    </source>
</evidence>
<dbReference type="Proteomes" id="UP000824998">
    <property type="component" value="Unassembled WGS sequence"/>
</dbReference>
<evidence type="ECO:0000313" key="2">
    <source>
        <dbReference type="Proteomes" id="UP000824998"/>
    </source>
</evidence>